<dbReference type="PANTHER" id="PTHR47366">
    <property type="entry name" value="TWO-ON-TWO HEMOGLOBIN-3"/>
    <property type="match status" value="1"/>
</dbReference>
<evidence type="ECO:0000313" key="7">
    <source>
        <dbReference type="EMBL" id="BDP42107.1"/>
    </source>
</evidence>
<dbReference type="InterPro" id="IPR009050">
    <property type="entry name" value="Globin-like_sf"/>
</dbReference>
<dbReference type="Pfam" id="PF01152">
    <property type="entry name" value="Bac_globin"/>
    <property type="match status" value="1"/>
</dbReference>
<keyword evidence="5" id="KW-0408">Iron</keyword>
<protein>
    <recommendedName>
        <fullName evidence="9">Globin</fullName>
    </recommendedName>
</protein>
<dbReference type="SUPFAM" id="SSF46458">
    <property type="entry name" value="Globin-like"/>
    <property type="match status" value="1"/>
</dbReference>
<evidence type="ECO:0000256" key="1">
    <source>
        <dbReference type="ARBA" id="ARBA00001971"/>
    </source>
</evidence>
<dbReference type="PANTHER" id="PTHR47366:SF1">
    <property type="entry name" value="TWO-ON-TWO HEMOGLOBIN-3"/>
    <property type="match status" value="1"/>
</dbReference>
<name>A0ABN6RFI7_9DEIO</name>
<dbReference type="EMBL" id="AP026560">
    <property type="protein sequence ID" value="BDP42107.1"/>
    <property type="molecule type" value="Genomic_DNA"/>
</dbReference>
<keyword evidence="3" id="KW-0349">Heme</keyword>
<evidence type="ECO:0000256" key="3">
    <source>
        <dbReference type="ARBA" id="ARBA00022617"/>
    </source>
</evidence>
<reference evidence="7" key="1">
    <citation type="submission" date="2022-07" db="EMBL/GenBank/DDBJ databases">
        <title>Complete Genome Sequence of the Radioresistant Bacterium Deinococcus aetherius ST0316, Isolated from the Air Dust collected in Lower Stratosphere above Japan.</title>
        <authorList>
            <person name="Satoh K."/>
            <person name="Hagiwara K."/>
            <person name="Katsumata K."/>
            <person name="Kubo A."/>
            <person name="Yokobori S."/>
            <person name="Yamagishi A."/>
            <person name="Oono Y."/>
            <person name="Narumi I."/>
        </authorList>
    </citation>
    <scope>NUCLEOTIDE SEQUENCE</scope>
    <source>
        <strain evidence="7">ST0316</strain>
    </source>
</reference>
<gene>
    <name evidence="7" type="ORF">DAETH_20760</name>
</gene>
<dbReference type="Gene3D" id="1.10.490.10">
    <property type="entry name" value="Globins"/>
    <property type="match status" value="1"/>
</dbReference>
<organism evidence="7 8">
    <name type="scientific">Deinococcus aetherius</name>
    <dbReference type="NCBI Taxonomy" id="200252"/>
    <lineage>
        <taxon>Bacteria</taxon>
        <taxon>Thermotogati</taxon>
        <taxon>Deinococcota</taxon>
        <taxon>Deinococci</taxon>
        <taxon>Deinococcales</taxon>
        <taxon>Deinococcaceae</taxon>
        <taxon>Deinococcus</taxon>
    </lineage>
</organism>
<dbReference type="InterPro" id="IPR019795">
    <property type="entry name" value="Globin_bac-like_CS"/>
</dbReference>
<dbReference type="PROSITE" id="PS01213">
    <property type="entry name" value="GLOBIN_FAM_2"/>
    <property type="match status" value="1"/>
</dbReference>
<dbReference type="RefSeq" id="WP_264774817.1">
    <property type="nucleotide sequence ID" value="NZ_AP026560.1"/>
</dbReference>
<keyword evidence="4" id="KW-0479">Metal-binding</keyword>
<evidence type="ECO:0000313" key="8">
    <source>
        <dbReference type="Proteomes" id="UP001064971"/>
    </source>
</evidence>
<proteinExistence type="inferred from homology"/>
<dbReference type="InterPro" id="IPR001486">
    <property type="entry name" value="Hemoglobin_trunc"/>
</dbReference>
<evidence type="ECO:0000256" key="5">
    <source>
        <dbReference type="ARBA" id="ARBA00023004"/>
    </source>
</evidence>
<sequence>MTAPLTLSEGGSLYDRIGPDALAALVRRFYARVAADPDLTPIFPADLTLTAEKQYAFLTGFLGGPPLYHERFGHPRLRARHLPHEITPTRARAWLGCMNAALRETPEIGEADARELYAALARVAAHMVNTPEPGREGQG</sequence>
<keyword evidence="8" id="KW-1185">Reference proteome</keyword>
<accession>A0ABN6RFI7</accession>
<evidence type="ECO:0000256" key="4">
    <source>
        <dbReference type="ARBA" id="ARBA00022723"/>
    </source>
</evidence>
<keyword evidence="2" id="KW-0813">Transport</keyword>
<evidence type="ECO:0000256" key="6">
    <source>
        <dbReference type="ARBA" id="ARBA00034496"/>
    </source>
</evidence>
<comment type="similarity">
    <text evidence="6">Belongs to the truncated hemoglobin family. Group II subfamily.</text>
</comment>
<dbReference type="Proteomes" id="UP001064971">
    <property type="component" value="Chromosome"/>
</dbReference>
<dbReference type="InterPro" id="IPR012292">
    <property type="entry name" value="Globin/Proto"/>
</dbReference>
<comment type="cofactor">
    <cofactor evidence="1">
        <name>heme</name>
        <dbReference type="ChEBI" id="CHEBI:30413"/>
    </cofactor>
</comment>
<evidence type="ECO:0000256" key="2">
    <source>
        <dbReference type="ARBA" id="ARBA00022448"/>
    </source>
</evidence>
<evidence type="ECO:0008006" key="9">
    <source>
        <dbReference type="Google" id="ProtNLM"/>
    </source>
</evidence>
<dbReference type="InterPro" id="IPR044203">
    <property type="entry name" value="GlbO/GLB3-like"/>
</dbReference>